<evidence type="ECO:0000313" key="2">
    <source>
        <dbReference type="EMBL" id="GAA0911000.1"/>
    </source>
</evidence>
<protein>
    <submittedName>
        <fullName evidence="2">Uncharacterized protein</fullName>
    </submittedName>
</protein>
<proteinExistence type="predicted"/>
<keyword evidence="3" id="KW-1185">Reference proteome</keyword>
<dbReference type="Proteomes" id="UP001501005">
    <property type="component" value="Unassembled WGS sequence"/>
</dbReference>
<gene>
    <name evidence="2" type="ORF">GCM10009549_21600</name>
</gene>
<reference evidence="3" key="1">
    <citation type="journal article" date="2019" name="Int. J. Syst. Evol. Microbiol.">
        <title>The Global Catalogue of Microorganisms (GCM) 10K type strain sequencing project: providing services to taxonomists for standard genome sequencing and annotation.</title>
        <authorList>
            <consortium name="The Broad Institute Genomics Platform"/>
            <consortium name="The Broad Institute Genome Sequencing Center for Infectious Disease"/>
            <person name="Wu L."/>
            <person name="Ma J."/>
        </authorList>
    </citation>
    <scope>NUCLEOTIDE SEQUENCE [LARGE SCALE GENOMIC DNA]</scope>
    <source>
        <strain evidence="3">JCM 10673</strain>
    </source>
</reference>
<accession>A0ABP3Z1G0</accession>
<evidence type="ECO:0000313" key="3">
    <source>
        <dbReference type="Proteomes" id="UP001501005"/>
    </source>
</evidence>
<organism evidence="2 3">
    <name type="scientific">Streptomyces thermoalcalitolerans</name>
    <dbReference type="NCBI Taxonomy" id="65605"/>
    <lineage>
        <taxon>Bacteria</taxon>
        <taxon>Bacillati</taxon>
        <taxon>Actinomycetota</taxon>
        <taxon>Actinomycetes</taxon>
        <taxon>Kitasatosporales</taxon>
        <taxon>Streptomycetaceae</taxon>
        <taxon>Streptomyces</taxon>
    </lineage>
</organism>
<name>A0ABP3Z1G0_9ACTN</name>
<sequence>MIRAYPRGPRATAERVRPGGAVPGPRSPQSSRRRHPAAGYTVRRIARCGMPASENSGPYAV</sequence>
<comment type="caution">
    <text evidence="2">The sequence shown here is derived from an EMBL/GenBank/DDBJ whole genome shotgun (WGS) entry which is preliminary data.</text>
</comment>
<evidence type="ECO:0000256" key="1">
    <source>
        <dbReference type="SAM" id="MobiDB-lite"/>
    </source>
</evidence>
<dbReference type="EMBL" id="BAAAHG010000013">
    <property type="protein sequence ID" value="GAA0911000.1"/>
    <property type="molecule type" value="Genomic_DNA"/>
</dbReference>
<feature type="region of interest" description="Disordered" evidence="1">
    <location>
        <begin position="1"/>
        <end position="39"/>
    </location>
</feature>